<proteinExistence type="predicted"/>
<evidence type="ECO:0000313" key="2">
    <source>
        <dbReference type="Proteomes" id="UP000759537"/>
    </source>
</evidence>
<dbReference type="AlphaFoldDB" id="A0A9P5N2X2"/>
<dbReference type="Proteomes" id="UP000759537">
    <property type="component" value="Unassembled WGS sequence"/>
</dbReference>
<comment type="caution">
    <text evidence="1">The sequence shown here is derived from an EMBL/GenBank/DDBJ whole genome shotgun (WGS) entry which is preliminary data.</text>
</comment>
<organism evidence="1 2">
    <name type="scientific">Russula ochroleuca</name>
    <dbReference type="NCBI Taxonomy" id="152965"/>
    <lineage>
        <taxon>Eukaryota</taxon>
        <taxon>Fungi</taxon>
        <taxon>Dikarya</taxon>
        <taxon>Basidiomycota</taxon>
        <taxon>Agaricomycotina</taxon>
        <taxon>Agaricomycetes</taxon>
        <taxon>Russulales</taxon>
        <taxon>Russulaceae</taxon>
        <taxon>Russula</taxon>
    </lineage>
</organism>
<reference evidence="1" key="1">
    <citation type="submission" date="2019-10" db="EMBL/GenBank/DDBJ databases">
        <authorList>
            <consortium name="DOE Joint Genome Institute"/>
            <person name="Kuo A."/>
            <person name="Miyauchi S."/>
            <person name="Kiss E."/>
            <person name="Drula E."/>
            <person name="Kohler A."/>
            <person name="Sanchez-Garcia M."/>
            <person name="Andreopoulos B."/>
            <person name="Barry K.W."/>
            <person name="Bonito G."/>
            <person name="Buee M."/>
            <person name="Carver A."/>
            <person name="Chen C."/>
            <person name="Cichocki N."/>
            <person name="Clum A."/>
            <person name="Culley D."/>
            <person name="Crous P.W."/>
            <person name="Fauchery L."/>
            <person name="Girlanda M."/>
            <person name="Hayes R."/>
            <person name="Keri Z."/>
            <person name="LaButti K."/>
            <person name="Lipzen A."/>
            <person name="Lombard V."/>
            <person name="Magnuson J."/>
            <person name="Maillard F."/>
            <person name="Morin E."/>
            <person name="Murat C."/>
            <person name="Nolan M."/>
            <person name="Ohm R."/>
            <person name="Pangilinan J."/>
            <person name="Pereira M."/>
            <person name="Perotto S."/>
            <person name="Peter M."/>
            <person name="Riley R."/>
            <person name="Sitrit Y."/>
            <person name="Stielow B."/>
            <person name="Szollosi G."/>
            <person name="Zifcakova L."/>
            <person name="Stursova M."/>
            <person name="Spatafora J.W."/>
            <person name="Tedersoo L."/>
            <person name="Vaario L.-M."/>
            <person name="Yamada A."/>
            <person name="Yan M."/>
            <person name="Wang P."/>
            <person name="Xu J."/>
            <person name="Bruns T."/>
            <person name="Baldrian P."/>
            <person name="Vilgalys R."/>
            <person name="Henrissat B."/>
            <person name="Grigoriev I.V."/>
            <person name="Hibbett D."/>
            <person name="Nagy L.G."/>
            <person name="Martin F.M."/>
        </authorList>
    </citation>
    <scope>NUCLEOTIDE SEQUENCE</scope>
    <source>
        <strain evidence="1">Prilba</strain>
    </source>
</reference>
<gene>
    <name evidence="1" type="ORF">DFH94DRAFT_265326</name>
</gene>
<accession>A0A9P5N2X2</accession>
<dbReference type="EMBL" id="WHVB01000003">
    <property type="protein sequence ID" value="KAF8485143.1"/>
    <property type="molecule type" value="Genomic_DNA"/>
</dbReference>
<sequence>MRPFTAVHLPHPIGSSSPPMSLPHSLEWHMLIRPFKEIANRLAYFWSCLSLPSPLRLSLWDFLPGRGRYRHYRSLAEEQRWWDESARIRAFFAPSDARHGKAKVSTPECLSCIPLIMSYVPRLLPQYRDHCRLDDAANECELTLSTYRKWHRLVFPNKSLPSRSESAKVIRYLSTRDRREIARIARLVPDEAAAQRGFTPSPTYRGLWIDWLEHKGPDLTIVFE</sequence>
<protein>
    <submittedName>
        <fullName evidence="1">Uncharacterized protein</fullName>
    </submittedName>
</protein>
<dbReference type="OrthoDB" id="3243439at2759"/>
<name>A0A9P5N2X2_9AGAM</name>
<evidence type="ECO:0000313" key="1">
    <source>
        <dbReference type="EMBL" id="KAF8485143.1"/>
    </source>
</evidence>
<keyword evidence="2" id="KW-1185">Reference proteome</keyword>
<reference evidence="1" key="2">
    <citation type="journal article" date="2020" name="Nat. Commun.">
        <title>Large-scale genome sequencing of mycorrhizal fungi provides insights into the early evolution of symbiotic traits.</title>
        <authorList>
            <person name="Miyauchi S."/>
            <person name="Kiss E."/>
            <person name="Kuo A."/>
            <person name="Drula E."/>
            <person name="Kohler A."/>
            <person name="Sanchez-Garcia M."/>
            <person name="Morin E."/>
            <person name="Andreopoulos B."/>
            <person name="Barry K.W."/>
            <person name="Bonito G."/>
            <person name="Buee M."/>
            <person name="Carver A."/>
            <person name="Chen C."/>
            <person name="Cichocki N."/>
            <person name="Clum A."/>
            <person name="Culley D."/>
            <person name="Crous P.W."/>
            <person name="Fauchery L."/>
            <person name="Girlanda M."/>
            <person name="Hayes R.D."/>
            <person name="Keri Z."/>
            <person name="LaButti K."/>
            <person name="Lipzen A."/>
            <person name="Lombard V."/>
            <person name="Magnuson J."/>
            <person name="Maillard F."/>
            <person name="Murat C."/>
            <person name="Nolan M."/>
            <person name="Ohm R.A."/>
            <person name="Pangilinan J."/>
            <person name="Pereira M.F."/>
            <person name="Perotto S."/>
            <person name="Peter M."/>
            <person name="Pfister S."/>
            <person name="Riley R."/>
            <person name="Sitrit Y."/>
            <person name="Stielow J.B."/>
            <person name="Szollosi G."/>
            <person name="Zifcakova L."/>
            <person name="Stursova M."/>
            <person name="Spatafora J.W."/>
            <person name="Tedersoo L."/>
            <person name="Vaario L.M."/>
            <person name="Yamada A."/>
            <person name="Yan M."/>
            <person name="Wang P."/>
            <person name="Xu J."/>
            <person name="Bruns T."/>
            <person name="Baldrian P."/>
            <person name="Vilgalys R."/>
            <person name="Dunand C."/>
            <person name="Henrissat B."/>
            <person name="Grigoriev I.V."/>
            <person name="Hibbett D."/>
            <person name="Nagy L.G."/>
            <person name="Martin F.M."/>
        </authorList>
    </citation>
    <scope>NUCLEOTIDE SEQUENCE</scope>
    <source>
        <strain evidence="1">Prilba</strain>
    </source>
</reference>